<feature type="transmembrane region" description="Helical" evidence="2">
    <location>
        <begin position="107"/>
        <end position="131"/>
    </location>
</feature>
<proteinExistence type="predicted"/>
<comment type="caution">
    <text evidence="3">The sequence shown here is derived from an EMBL/GenBank/DDBJ whole genome shotgun (WGS) entry which is preliminary data.</text>
</comment>
<dbReference type="AlphaFoldDB" id="A0AAD5PH01"/>
<dbReference type="EMBL" id="JAIXMP010000006">
    <property type="protein sequence ID" value="KAI9271617.1"/>
    <property type="molecule type" value="Genomic_DNA"/>
</dbReference>
<protein>
    <submittedName>
        <fullName evidence="3">Uncharacterized protein</fullName>
    </submittedName>
</protein>
<sequence>MEDIEGGEAMEDVQGEEQSEEDLDYDKLPLCVVKLFGNLSMTDYGIDIRKKKGFRMDLEVDPIHLTNCMSWMLITYLVIRFHVFSPCTFTCSVSISAKALVFGYNRALLSVMIYTTTPMDFCFLILSSILVER</sequence>
<accession>A0AAD5PH01</accession>
<keyword evidence="2" id="KW-0812">Transmembrane</keyword>
<keyword evidence="2" id="KW-0472">Membrane</keyword>
<evidence type="ECO:0000313" key="3">
    <source>
        <dbReference type="EMBL" id="KAI9271617.1"/>
    </source>
</evidence>
<gene>
    <name evidence="3" type="ORF">BDA99DRAFT_534105</name>
</gene>
<feature type="region of interest" description="Disordered" evidence="1">
    <location>
        <begin position="1"/>
        <end position="22"/>
    </location>
</feature>
<keyword evidence="2" id="KW-1133">Transmembrane helix</keyword>
<evidence type="ECO:0000313" key="4">
    <source>
        <dbReference type="Proteomes" id="UP001209540"/>
    </source>
</evidence>
<evidence type="ECO:0000256" key="2">
    <source>
        <dbReference type="SAM" id="Phobius"/>
    </source>
</evidence>
<dbReference type="Proteomes" id="UP001209540">
    <property type="component" value="Unassembled WGS sequence"/>
</dbReference>
<name>A0AAD5PH01_9FUNG</name>
<evidence type="ECO:0000256" key="1">
    <source>
        <dbReference type="SAM" id="MobiDB-lite"/>
    </source>
</evidence>
<reference evidence="3" key="1">
    <citation type="journal article" date="2022" name="IScience">
        <title>Evolution of zygomycete secretomes and the origins of terrestrial fungal ecologies.</title>
        <authorList>
            <person name="Chang Y."/>
            <person name="Wang Y."/>
            <person name="Mondo S."/>
            <person name="Ahrendt S."/>
            <person name="Andreopoulos W."/>
            <person name="Barry K."/>
            <person name="Beard J."/>
            <person name="Benny G.L."/>
            <person name="Blankenship S."/>
            <person name="Bonito G."/>
            <person name="Cuomo C."/>
            <person name="Desiro A."/>
            <person name="Gervers K.A."/>
            <person name="Hundley H."/>
            <person name="Kuo A."/>
            <person name="LaButti K."/>
            <person name="Lang B.F."/>
            <person name="Lipzen A."/>
            <person name="O'Donnell K."/>
            <person name="Pangilinan J."/>
            <person name="Reynolds N."/>
            <person name="Sandor L."/>
            <person name="Smith M.E."/>
            <person name="Tsang A."/>
            <person name="Grigoriev I.V."/>
            <person name="Stajich J.E."/>
            <person name="Spatafora J.W."/>
        </authorList>
    </citation>
    <scope>NUCLEOTIDE SEQUENCE</scope>
    <source>
        <strain evidence="3">RSA 2281</strain>
    </source>
</reference>
<reference evidence="3" key="2">
    <citation type="submission" date="2023-02" db="EMBL/GenBank/DDBJ databases">
        <authorList>
            <consortium name="DOE Joint Genome Institute"/>
            <person name="Mondo S.J."/>
            <person name="Chang Y."/>
            <person name="Wang Y."/>
            <person name="Ahrendt S."/>
            <person name="Andreopoulos W."/>
            <person name="Barry K."/>
            <person name="Beard J."/>
            <person name="Benny G.L."/>
            <person name="Blankenship S."/>
            <person name="Bonito G."/>
            <person name="Cuomo C."/>
            <person name="Desiro A."/>
            <person name="Gervers K.A."/>
            <person name="Hundley H."/>
            <person name="Kuo A."/>
            <person name="LaButti K."/>
            <person name="Lang B.F."/>
            <person name="Lipzen A."/>
            <person name="O'Donnell K."/>
            <person name="Pangilinan J."/>
            <person name="Reynolds N."/>
            <person name="Sandor L."/>
            <person name="Smith M.W."/>
            <person name="Tsang A."/>
            <person name="Grigoriev I.V."/>
            <person name="Stajich J.E."/>
            <person name="Spatafora J.W."/>
        </authorList>
    </citation>
    <scope>NUCLEOTIDE SEQUENCE</scope>
    <source>
        <strain evidence="3">RSA 2281</strain>
    </source>
</reference>
<organism evidence="3 4">
    <name type="scientific">Phascolomyces articulosus</name>
    <dbReference type="NCBI Taxonomy" id="60185"/>
    <lineage>
        <taxon>Eukaryota</taxon>
        <taxon>Fungi</taxon>
        <taxon>Fungi incertae sedis</taxon>
        <taxon>Mucoromycota</taxon>
        <taxon>Mucoromycotina</taxon>
        <taxon>Mucoromycetes</taxon>
        <taxon>Mucorales</taxon>
        <taxon>Lichtheimiaceae</taxon>
        <taxon>Phascolomyces</taxon>
    </lineage>
</organism>
<keyword evidence="4" id="KW-1185">Reference proteome</keyword>